<gene>
    <name evidence="3" type="primary">Dwil\GK13280</name>
    <name evidence="3" type="ORF">Dwil_GK13280</name>
</gene>
<dbReference type="InterPro" id="IPR019734">
    <property type="entry name" value="TPR_rpt"/>
</dbReference>
<dbReference type="PANTHER" id="PTHR23184">
    <property type="entry name" value="TETRATRICOPEPTIDE REPEAT PROTEIN 14"/>
    <property type="match status" value="1"/>
</dbReference>
<evidence type="ECO:0000256" key="1">
    <source>
        <dbReference type="PROSITE-ProRule" id="PRU00339"/>
    </source>
</evidence>
<dbReference type="InterPro" id="IPR011990">
    <property type="entry name" value="TPR-like_helical_dom_sf"/>
</dbReference>
<dbReference type="STRING" id="7260.B4NKX2"/>
<feature type="region of interest" description="Disordered" evidence="2">
    <location>
        <begin position="515"/>
        <end position="557"/>
    </location>
</feature>
<keyword evidence="4" id="KW-1185">Reference proteome</keyword>
<dbReference type="Gene3D" id="1.25.40.10">
    <property type="entry name" value="Tetratricopeptide repeat domain"/>
    <property type="match status" value="1"/>
</dbReference>
<feature type="compositionally biased region" description="Basic residues" evidence="2">
    <location>
        <begin position="759"/>
        <end position="775"/>
    </location>
</feature>
<dbReference type="SMART" id="SM00028">
    <property type="entry name" value="TPR"/>
    <property type="match status" value="3"/>
</dbReference>
<sequence length="934" mass="108045">MNSNYIANALGYHGQPLQKIWDDERGVEDLRRMGLAQPNERGINYSVYMERQKFFTFQERAKRLKMHQFFARKAPCLYDREMVSQIMEDAVLAQAKDCLVQQPPYEYFLNLRGDKHNAWVRRMECLKPGDIVFASVVKVASNRLMVKPLCTDEPLHHYLSDIPIKAVITHDYWGAVPLDKFGELRIFIANDLIRCEIYNISADVERLNLGMIPTYNKSPNLKLGLCDYSELPKYYSNIHDSDGQQTTAPSHYEDELNSALEFQNPNYDLLFQLNGLQPHENHTLMDYLKNGFPEADYASELRQKQASQWAFRSVADGIEHFKNGQQVEAFQCLNKALNIDPRNVEGLVARGALYANRRSFLKGLQDFEKALVLNKYHVNARKYMGETLVALGRSHEEENRLPEAMKAYSDCLNILPQHEQARQLLDALQRTTSGSSNLHSSGKNNNNNGHSSNESSSSSEDSDDQFEEAPPPPRCQFNQPFYATDQNRSSFDAKKANEFKLDEDDTMSSVRKLIRDASKHKKAKKKDKKKKDRKDKKSKSQSYERDNQKDQEINPLDMLKKIDFGEAFRLMSGATSEDQLKAQLEKYFQQKHREESPPPAAPTMRKHSYDLMGPSTSRAAAAAKEQKDQQQHHAPAQPKLSFQIKKRPLQMDKFGLLRVATPLETEQHHKLSRSRSRSHSRGRRSKSKSPRHRGRSKSASFRHRRRSQSTSPRHSRRGTKSRSRWRTPSPRSRSSSRPRSHRSRRSPSRSRYGHSSYSQHRRSKSRSLEQRRRRTPSPFVPRRTPSPSERYRRTPSRSRYRRSRSPQSRSHSRSRSYSPRRRSYQHYASPPPSSYRPRGRGGGFGRGRGRFRWYLLDAPITRAIQSPPNAARKAYSSRSPSPTNSRNIDAGPTIEEVDEMIKEAQKERKRDIIHSDKNILKKTENTNAKLINNE</sequence>
<dbReference type="OrthoDB" id="1914839at2759"/>
<dbReference type="InParanoid" id="B4NKX2"/>
<dbReference type="EMBL" id="CH964272">
    <property type="protein sequence ID" value="EDW84175.2"/>
    <property type="molecule type" value="Genomic_DNA"/>
</dbReference>
<feature type="compositionally biased region" description="Basic and acidic residues" evidence="2">
    <location>
        <begin position="542"/>
        <end position="557"/>
    </location>
</feature>
<dbReference type="AlphaFoldDB" id="B4NKX2"/>
<dbReference type="HOGENOM" id="CLU_330470_0_0_1"/>
<feature type="region of interest" description="Disordered" evidence="2">
    <location>
        <begin position="431"/>
        <end position="489"/>
    </location>
</feature>
<dbReference type="SUPFAM" id="SSF48452">
    <property type="entry name" value="TPR-like"/>
    <property type="match status" value="1"/>
</dbReference>
<feature type="repeat" description="TPR" evidence="1">
    <location>
        <begin position="385"/>
        <end position="418"/>
    </location>
</feature>
<accession>B4NKX2</accession>
<feature type="region of interest" description="Disordered" evidence="2">
    <location>
        <begin position="660"/>
        <end position="848"/>
    </location>
</feature>
<feature type="compositionally biased region" description="Basic residues" evidence="2">
    <location>
        <begin position="793"/>
        <end position="824"/>
    </location>
</feature>
<feature type="compositionally biased region" description="Basic residues" evidence="2">
    <location>
        <begin position="670"/>
        <end position="725"/>
    </location>
</feature>
<evidence type="ECO:0000256" key="2">
    <source>
        <dbReference type="SAM" id="MobiDB-lite"/>
    </source>
</evidence>
<keyword evidence="1" id="KW-0802">TPR repeat</keyword>
<dbReference type="eggNOG" id="ENOG502QPJ1">
    <property type="taxonomic scope" value="Eukaryota"/>
</dbReference>
<feature type="compositionally biased region" description="Basic residues" evidence="2">
    <location>
        <begin position="734"/>
        <end position="752"/>
    </location>
</feature>
<dbReference type="Proteomes" id="UP000007798">
    <property type="component" value="Unassembled WGS sequence"/>
</dbReference>
<dbReference type="FunCoup" id="B4NKX2">
    <property type="interactions" value="29"/>
</dbReference>
<feature type="compositionally biased region" description="Polar residues" evidence="2">
    <location>
        <begin position="476"/>
        <end position="489"/>
    </location>
</feature>
<reference evidence="3 4" key="1">
    <citation type="journal article" date="2007" name="Nature">
        <title>Evolution of genes and genomes on the Drosophila phylogeny.</title>
        <authorList>
            <consortium name="Drosophila 12 Genomes Consortium"/>
            <person name="Clark A.G."/>
            <person name="Eisen M.B."/>
            <person name="Smith D.R."/>
            <person name="Bergman C.M."/>
            <person name="Oliver B."/>
            <person name="Markow T.A."/>
            <person name="Kaufman T.C."/>
            <person name="Kellis M."/>
            <person name="Gelbart W."/>
            <person name="Iyer V.N."/>
            <person name="Pollard D.A."/>
            <person name="Sackton T.B."/>
            <person name="Larracuente A.M."/>
            <person name="Singh N.D."/>
            <person name="Abad J.P."/>
            <person name="Abt D.N."/>
            <person name="Adryan B."/>
            <person name="Aguade M."/>
            <person name="Akashi H."/>
            <person name="Anderson W.W."/>
            <person name="Aquadro C.F."/>
            <person name="Ardell D.H."/>
            <person name="Arguello R."/>
            <person name="Artieri C.G."/>
            <person name="Barbash D.A."/>
            <person name="Barker D."/>
            <person name="Barsanti P."/>
            <person name="Batterham P."/>
            <person name="Batzoglou S."/>
            <person name="Begun D."/>
            <person name="Bhutkar A."/>
            <person name="Blanco E."/>
            <person name="Bosak S.A."/>
            <person name="Bradley R.K."/>
            <person name="Brand A.D."/>
            <person name="Brent M.R."/>
            <person name="Brooks A.N."/>
            <person name="Brown R.H."/>
            <person name="Butlin R.K."/>
            <person name="Caggese C."/>
            <person name="Calvi B.R."/>
            <person name="Bernardo de Carvalho A."/>
            <person name="Caspi A."/>
            <person name="Castrezana S."/>
            <person name="Celniker S.E."/>
            <person name="Chang J.L."/>
            <person name="Chapple C."/>
            <person name="Chatterji S."/>
            <person name="Chinwalla A."/>
            <person name="Civetta A."/>
            <person name="Clifton S.W."/>
            <person name="Comeron J.M."/>
            <person name="Costello J.C."/>
            <person name="Coyne J.A."/>
            <person name="Daub J."/>
            <person name="David R.G."/>
            <person name="Delcher A.L."/>
            <person name="Delehaunty K."/>
            <person name="Do C.B."/>
            <person name="Ebling H."/>
            <person name="Edwards K."/>
            <person name="Eickbush T."/>
            <person name="Evans J.D."/>
            <person name="Filipski A."/>
            <person name="Findeiss S."/>
            <person name="Freyhult E."/>
            <person name="Fulton L."/>
            <person name="Fulton R."/>
            <person name="Garcia A.C."/>
            <person name="Gardiner A."/>
            <person name="Garfield D.A."/>
            <person name="Garvin B.E."/>
            <person name="Gibson G."/>
            <person name="Gilbert D."/>
            <person name="Gnerre S."/>
            <person name="Godfrey J."/>
            <person name="Good R."/>
            <person name="Gotea V."/>
            <person name="Gravely B."/>
            <person name="Greenberg A.J."/>
            <person name="Griffiths-Jones S."/>
            <person name="Gross S."/>
            <person name="Guigo R."/>
            <person name="Gustafson E.A."/>
            <person name="Haerty W."/>
            <person name="Hahn M.W."/>
            <person name="Halligan D.L."/>
            <person name="Halpern A.L."/>
            <person name="Halter G.M."/>
            <person name="Han M.V."/>
            <person name="Heger A."/>
            <person name="Hillier L."/>
            <person name="Hinrichs A.S."/>
            <person name="Holmes I."/>
            <person name="Hoskins R.A."/>
            <person name="Hubisz M.J."/>
            <person name="Hultmark D."/>
            <person name="Huntley M.A."/>
            <person name="Jaffe D.B."/>
            <person name="Jagadeeshan S."/>
            <person name="Jeck W.R."/>
            <person name="Johnson J."/>
            <person name="Jones C.D."/>
            <person name="Jordan W.C."/>
            <person name="Karpen G.H."/>
            <person name="Kataoka E."/>
            <person name="Keightley P.D."/>
            <person name="Kheradpour P."/>
            <person name="Kirkness E.F."/>
            <person name="Koerich L.B."/>
            <person name="Kristiansen K."/>
            <person name="Kudrna D."/>
            <person name="Kulathinal R.J."/>
            <person name="Kumar S."/>
            <person name="Kwok R."/>
            <person name="Lander E."/>
            <person name="Langley C.H."/>
            <person name="Lapoint R."/>
            <person name="Lazzaro B.P."/>
            <person name="Lee S.J."/>
            <person name="Levesque L."/>
            <person name="Li R."/>
            <person name="Lin C.F."/>
            <person name="Lin M.F."/>
            <person name="Lindblad-Toh K."/>
            <person name="Llopart A."/>
            <person name="Long M."/>
            <person name="Low L."/>
            <person name="Lozovsky E."/>
            <person name="Lu J."/>
            <person name="Luo M."/>
            <person name="Machado C.A."/>
            <person name="Makalowski W."/>
            <person name="Marzo M."/>
            <person name="Matsuda M."/>
            <person name="Matzkin L."/>
            <person name="McAllister B."/>
            <person name="McBride C.S."/>
            <person name="McKernan B."/>
            <person name="McKernan K."/>
            <person name="Mendez-Lago M."/>
            <person name="Minx P."/>
            <person name="Mollenhauer M.U."/>
            <person name="Montooth K."/>
            <person name="Mount S.M."/>
            <person name="Mu X."/>
            <person name="Myers E."/>
            <person name="Negre B."/>
            <person name="Newfeld S."/>
            <person name="Nielsen R."/>
            <person name="Noor M.A."/>
            <person name="O'Grady P."/>
            <person name="Pachter L."/>
            <person name="Papaceit M."/>
            <person name="Parisi M.J."/>
            <person name="Parisi M."/>
            <person name="Parts L."/>
            <person name="Pedersen J.S."/>
            <person name="Pesole G."/>
            <person name="Phillippy A.M."/>
            <person name="Ponting C.P."/>
            <person name="Pop M."/>
            <person name="Porcelli D."/>
            <person name="Powell J.R."/>
            <person name="Prohaska S."/>
            <person name="Pruitt K."/>
            <person name="Puig M."/>
            <person name="Quesneville H."/>
            <person name="Ram K.R."/>
            <person name="Rand D."/>
            <person name="Rasmussen M.D."/>
            <person name="Reed L.K."/>
            <person name="Reenan R."/>
            <person name="Reily A."/>
            <person name="Remington K.A."/>
            <person name="Rieger T.T."/>
            <person name="Ritchie M.G."/>
            <person name="Robin C."/>
            <person name="Rogers Y.H."/>
            <person name="Rohde C."/>
            <person name="Rozas J."/>
            <person name="Rubenfield M.J."/>
            <person name="Ruiz A."/>
            <person name="Russo S."/>
            <person name="Salzberg S.L."/>
            <person name="Sanchez-Gracia A."/>
            <person name="Saranga D.J."/>
            <person name="Sato H."/>
            <person name="Schaeffer S.W."/>
            <person name="Schatz M.C."/>
            <person name="Schlenke T."/>
            <person name="Schwartz R."/>
            <person name="Segarra C."/>
            <person name="Singh R.S."/>
            <person name="Sirot L."/>
            <person name="Sirota M."/>
            <person name="Sisneros N.B."/>
            <person name="Smith C.D."/>
            <person name="Smith T.F."/>
            <person name="Spieth J."/>
            <person name="Stage D.E."/>
            <person name="Stark A."/>
            <person name="Stephan W."/>
            <person name="Strausberg R.L."/>
            <person name="Strempel S."/>
            <person name="Sturgill D."/>
            <person name="Sutton G."/>
            <person name="Sutton G.G."/>
            <person name="Tao W."/>
            <person name="Teichmann S."/>
            <person name="Tobari Y.N."/>
            <person name="Tomimura Y."/>
            <person name="Tsolas J.M."/>
            <person name="Valente V.L."/>
            <person name="Venter E."/>
            <person name="Venter J.C."/>
            <person name="Vicario S."/>
            <person name="Vieira F.G."/>
            <person name="Vilella A.J."/>
            <person name="Villasante A."/>
            <person name="Walenz B."/>
            <person name="Wang J."/>
            <person name="Wasserman M."/>
            <person name="Watts T."/>
            <person name="Wilson D."/>
            <person name="Wilson R.K."/>
            <person name="Wing R.A."/>
            <person name="Wolfner M.F."/>
            <person name="Wong A."/>
            <person name="Wong G.K."/>
            <person name="Wu C.I."/>
            <person name="Wu G."/>
            <person name="Yamamoto D."/>
            <person name="Yang H.P."/>
            <person name="Yang S.P."/>
            <person name="Yorke J.A."/>
            <person name="Yoshida K."/>
            <person name="Zdobnov E."/>
            <person name="Zhang P."/>
            <person name="Zhang Y."/>
            <person name="Zimin A.V."/>
            <person name="Baldwin J."/>
            <person name="Abdouelleil A."/>
            <person name="Abdulkadir J."/>
            <person name="Abebe A."/>
            <person name="Abera B."/>
            <person name="Abreu J."/>
            <person name="Acer S.C."/>
            <person name="Aftuck L."/>
            <person name="Alexander A."/>
            <person name="An P."/>
            <person name="Anderson E."/>
            <person name="Anderson S."/>
            <person name="Arachi H."/>
            <person name="Azer M."/>
            <person name="Bachantsang P."/>
            <person name="Barry A."/>
            <person name="Bayul T."/>
            <person name="Berlin A."/>
            <person name="Bessette D."/>
            <person name="Bloom T."/>
            <person name="Blye J."/>
            <person name="Boguslavskiy L."/>
            <person name="Bonnet C."/>
            <person name="Boukhgalter B."/>
            <person name="Bourzgui I."/>
            <person name="Brown A."/>
            <person name="Cahill P."/>
            <person name="Channer S."/>
            <person name="Cheshatsang Y."/>
            <person name="Chuda L."/>
            <person name="Citroen M."/>
            <person name="Collymore A."/>
            <person name="Cooke P."/>
            <person name="Costello M."/>
            <person name="D'Aco K."/>
            <person name="Daza R."/>
            <person name="De Haan G."/>
            <person name="DeGray S."/>
            <person name="DeMaso C."/>
            <person name="Dhargay N."/>
            <person name="Dooley K."/>
            <person name="Dooley E."/>
            <person name="Doricent M."/>
            <person name="Dorje P."/>
            <person name="Dorjee K."/>
            <person name="Dupes A."/>
            <person name="Elong R."/>
            <person name="Falk J."/>
            <person name="Farina A."/>
            <person name="Faro S."/>
            <person name="Ferguson D."/>
            <person name="Fisher S."/>
            <person name="Foley C.D."/>
            <person name="Franke A."/>
            <person name="Friedrich D."/>
            <person name="Gadbois L."/>
            <person name="Gearin G."/>
            <person name="Gearin C.R."/>
            <person name="Giannoukos G."/>
            <person name="Goode T."/>
            <person name="Graham J."/>
            <person name="Grandbois E."/>
            <person name="Grewal S."/>
            <person name="Gyaltsen K."/>
            <person name="Hafez N."/>
            <person name="Hagos B."/>
            <person name="Hall J."/>
            <person name="Henson C."/>
            <person name="Hollinger A."/>
            <person name="Honan T."/>
            <person name="Huard M.D."/>
            <person name="Hughes L."/>
            <person name="Hurhula B."/>
            <person name="Husby M.E."/>
            <person name="Kamat A."/>
            <person name="Kanga B."/>
            <person name="Kashin S."/>
            <person name="Khazanovich D."/>
            <person name="Kisner P."/>
            <person name="Lance K."/>
            <person name="Lara M."/>
            <person name="Lee W."/>
            <person name="Lennon N."/>
            <person name="Letendre F."/>
            <person name="LeVine R."/>
            <person name="Lipovsky A."/>
            <person name="Liu X."/>
            <person name="Liu J."/>
            <person name="Liu S."/>
            <person name="Lokyitsang T."/>
            <person name="Lokyitsang Y."/>
            <person name="Lubonja R."/>
            <person name="Lui A."/>
            <person name="MacDonald P."/>
            <person name="Magnisalis V."/>
            <person name="Maru K."/>
            <person name="Matthews C."/>
            <person name="McCusker W."/>
            <person name="McDonough S."/>
            <person name="Mehta T."/>
            <person name="Meldrim J."/>
            <person name="Meneus L."/>
            <person name="Mihai O."/>
            <person name="Mihalev A."/>
            <person name="Mihova T."/>
            <person name="Mittelman R."/>
            <person name="Mlenga V."/>
            <person name="Montmayeur A."/>
            <person name="Mulrain L."/>
            <person name="Navidi A."/>
            <person name="Naylor J."/>
            <person name="Negash T."/>
            <person name="Nguyen T."/>
            <person name="Nguyen N."/>
            <person name="Nicol R."/>
            <person name="Norbu C."/>
            <person name="Norbu N."/>
            <person name="Novod N."/>
            <person name="O'Neill B."/>
            <person name="Osman S."/>
            <person name="Markiewicz E."/>
            <person name="Oyono O.L."/>
            <person name="Patti C."/>
            <person name="Phunkhang P."/>
            <person name="Pierre F."/>
            <person name="Priest M."/>
            <person name="Raghuraman S."/>
            <person name="Rege F."/>
            <person name="Reyes R."/>
            <person name="Rise C."/>
            <person name="Rogov P."/>
            <person name="Ross K."/>
            <person name="Ryan E."/>
            <person name="Settipalli S."/>
            <person name="Shea T."/>
            <person name="Sherpa N."/>
            <person name="Shi L."/>
            <person name="Shih D."/>
            <person name="Sparrow T."/>
            <person name="Spaulding J."/>
            <person name="Stalker J."/>
            <person name="Stange-Thomann N."/>
            <person name="Stavropoulos S."/>
            <person name="Stone C."/>
            <person name="Strader C."/>
            <person name="Tesfaye S."/>
            <person name="Thomson T."/>
            <person name="Thoulutsang Y."/>
            <person name="Thoulutsang D."/>
            <person name="Topham K."/>
            <person name="Topping I."/>
            <person name="Tsamla T."/>
            <person name="Vassiliev H."/>
            <person name="Vo A."/>
            <person name="Wangchuk T."/>
            <person name="Wangdi T."/>
            <person name="Weiand M."/>
            <person name="Wilkinson J."/>
            <person name="Wilson A."/>
            <person name="Yadav S."/>
            <person name="Young G."/>
            <person name="Yu Q."/>
            <person name="Zembek L."/>
            <person name="Zhong D."/>
            <person name="Zimmer A."/>
            <person name="Zwirko Z."/>
            <person name="Jaffe D.B."/>
            <person name="Alvarez P."/>
            <person name="Brockman W."/>
            <person name="Butler J."/>
            <person name="Chin C."/>
            <person name="Gnerre S."/>
            <person name="Grabherr M."/>
            <person name="Kleber M."/>
            <person name="Mauceli E."/>
            <person name="MacCallum I."/>
        </authorList>
    </citation>
    <scope>NUCLEOTIDE SEQUENCE [LARGE SCALE GENOMIC DNA]</scope>
    <source>
        <strain evidence="4">Tucson 14030-0811.24</strain>
    </source>
</reference>
<feature type="region of interest" description="Disordered" evidence="2">
    <location>
        <begin position="588"/>
        <end position="647"/>
    </location>
</feature>
<feature type="region of interest" description="Disordered" evidence="2">
    <location>
        <begin position="863"/>
        <end position="894"/>
    </location>
</feature>
<dbReference type="InterPro" id="IPR039190">
    <property type="entry name" value="TTC14"/>
</dbReference>
<protein>
    <submittedName>
        <fullName evidence="3">Uncharacterized protein</fullName>
    </submittedName>
</protein>
<feature type="compositionally biased region" description="Basic residues" evidence="2">
    <location>
        <begin position="518"/>
        <end position="539"/>
    </location>
</feature>
<dbReference type="PANTHER" id="PTHR23184:SF9">
    <property type="entry name" value="TETRATRICOPEPTIDE REPEAT PROTEIN 14"/>
    <property type="match status" value="1"/>
</dbReference>
<name>B4NKX2_DROWI</name>
<proteinExistence type="predicted"/>
<evidence type="ECO:0000313" key="3">
    <source>
        <dbReference type="EMBL" id="EDW84175.2"/>
    </source>
</evidence>
<feature type="compositionally biased region" description="Low complexity" evidence="2">
    <location>
        <begin position="433"/>
        <end position="459"/>
    </location>
</feature>
<feature type="compositionally biased region" description="Low complexity" evidence="2">
    <location>
        <begin position="876"/>
        <end position="887"/>
    </location>
</feature>
<dbReference type="PROSITE" id="PS50005">
    <property type="entry name" value="TPR"/>
    <property type="match status" value="1"/>
</dbReference>
<organism evidence="3 4">
    <name type="scientific">Drosophila willistoni</name>
    <name type="common">Fruit fly</name>
    <dbReference type="NCBI Taxonomy" id="7260"/>
    <lineage>
        <taxon>Eukaryota</taxon>
        <taxon>Metazoa</taxon>
        <taxon>Ecdysozoa</taxon>
        <taxon>Arthropoda</taxon>
        <taxon>Hexapoda</taxon>
        <taxon>Insecta</taxon>
        <taxon>Pterygota</taxon>
        <taxon>Neoptera</taxon>
        <taxon>Endopterygota</taxon>
        <taxon>Diptera</taxon>
        <taxon>Brachycera</taxon>
        <taxon>Muscomorpha</taxon>
        <taxon>Ephydroidea</taxon>
        <taxon>Drosophilidae</taxon>
        <taxon>Drosophila</taxon>
        <taxon>Sophophora</taxon>
    </lineage>
</organism>
<evidence type="ECO:0000313" key="4">
    <source>
        <dbReference type="Proteomes" id="UP000007798"/>
    </source>
</evidence>